<accession>A0A0F9D2E1</accession>
<dbReference type="AlphaFoldDB" id="A0A0F9D2E1"/>
<reference evidence="1" key="1">
    <citation type="journal article" date="2015" name="Nature">
        <title>Complex archaea that bridge the gap between prokaryotes and eukaryotes.</title>
        <authorList>
            <person name="Spang A."/>
            <person name="Saw J.H."/>
            <person name="Jorgensen S.L."/>
            <person name="Zaremba-Niedzwiedzka K."/>
            <person name="Martijn J."/>
            <person name="Lind A.E."/>
            <person name="van Eijk R."/>
            <person name="Schleper C."/>
            <person name="Guy L."/>
            <person name="Ettema T.J."/>
        </authorList>
    </citation>
    <scope>NUCLEOTIDE SEQUENCE</scope>
</reference>
<sequence>MKVYGNMWNIPSAGQYYRIGVPLQAMEKLGLAHTFADTPFQDGVSRQDQIFNSDIQVQFMVAGKHLHAQTQAVTEMKPGKTAEGDLRYPPLIVYDTDDDLRTISPLNPKYAILGTRDGEGKLLMPRSEMGIKFDDPLSGDEPLYLWRHEQETAAGRFSAARNVIGHAHVRKMIETAHAITVTCDTLAERMKEFNKPVYVYPNSLLFDDIRQYDIRRPADDVRVLWQGGYSHFPDFYPLRQAFHEAHVRMPEIKWVVFGTLFRWVYENISPFRVEFHKWVSHELFFMKYGTLSFDINIAPLADNDFNRCKSGIKWYEAAALKVPT</sequence>
<name>A0A0F9D2E1_9ZZZZ</name>
<proteinExistence type="predicted"/>
<protein>
    <submittedName>
        <fullName evidence="1">Uncharacterized protein</fullName>
    </submittedName>
</protein>
<organism evidence="1">
    <name type="scientific">marine sediment metagenome</name>
    <dbReference type="NCBI Taxonomy" id="412755"/>
    <lineage>
        <taxon>unclassified sequences</taxon>
        <taxon>metagenomes</taxon>
        <taxon>ecological metagenomes</taxon>
    </lineage>
</organism>
<evidence type="ECO:0000313" key="1">
    <source>
        <dbReference type="EMBL" id="KKL06243.1"/>
    </source>
</evidence>
<comment type="caution">
    <text evidence="1">The sequence shown here is derived from an EMBL/GenBank/DDBJ whole genome shotgun (WGS) entry which is preliminary data.</text>
</comment>
<gene>
    <name evidence="1" type="ORF">LCGC14_2597970</name>
</gene>
<feature type="non-terminal residue" evidence="1">
    <location>
        <position position="324"/>
    </location>
</feature>
<dbReference type="EMBL" id="LAZR01043787">
    <property type="protein sequence ID" value="KKL06243.1"/>
    <property type="molecule type" value="Genomic_DNA"/>
</dbReference>